<feature type="chain" id="PRO_5030598676" description="Sugar-binding protein" evidence="1">
    <location>
        <begin position="22"/>
        <end position="933"/>
    </location>
</feature>
<gene>
    <name evidence="2" type="ORF">HHL20_17305</name>
</gene>
<dbReference type="EMBL" id="JABBGF010000003">
    <property type="protein sequence ID" value="NML59088.1"/>
    <property type="molecule type" value="Genomic_DNA"/>
</dbReference>
<feature type="signal peptide" evidence="1">
    <location>
        <begin position="1"/>
        <end position="21"/>
    </location>
</feature>
<protein>
    <recommendedName>
        <fullName evidence="4">Sugar-binding protein</fullName>
    </recommendedName>
</protein>
<accession>A0A7Y0A9B4</accession>
<comment type="caution">
    <text evidence="2">The sequence shown here is derived from an EMBL/GenBank/DDBJ whole genome shotgun (WGS) entry which is preliminary data.</text>
</comment>
<keyword evidence="3" id="KW-1185">Reference proteome</keyword>
<dbReference type="AlphaFoldDB" id="A0A7Y0A9B4"/>
<proteinExistence type="predicted"/>
<name>A0A7Y0A9B4_9FLAO</name>
<dbReference type="RefSeq" id="WP_169232418.1">
    <property type="nucleotide sequence ID" value="NZ_JABBGF010000003.1"/>
</dbReference>
<evidence type="ECO:0000313" key="2">
    <source>
        <dbReference type="EMBL" id="NML59088.1"/>
    </source>
</evidence>
<evidence type="ECO:0008006" key="4">
    <source>
        <dbReference type="Google" id="ProtNLM"/>
    </source>
</evidence>
<organism evidence="2 3">
    <name type="scientific">Chryseobacterium cheonjiense</name>
    <dbReference type="NCBI Taxonomy" id="2728845"/>
    <lineage>
        <taxon>Bacteria</taxon>
        <taxon>Pseudomonadati</taxon>
        <taxon>Bacteroidota</taxon>
        <taxon>Flavobacteriia</taxon>
        <taxon>Flavobacteriales</taxon>
        <taxon>Weeksellaceae</taxon>
        <taxon>Chryseobacterium group</taxon>
        <taxon>Chryseobacterium</taxon>
    </lineage>
</organism>
<reference evidence="2 3" key="1">
    <citation type="submission" date="2020-04" db="EMBL/GenBank/DDBJ databases">
        <title>Chryseobacterium sp. RJ-7-14 sp. nov., isolated from Jeju soil.</title>
        <authorList>
            <person name="Dahal R.H."/>
            <person name="Chaudhary D.K."/>
        </authorList>
    </citation>
    <scope>NUCLEOTIDE SEQUENCE [LARGE SCALE GENOMIC DNA]</scope>
    <source>
        <strain evidence="2 3">RJ-7-14</strain>
    </source>
</reference>
<evidence type="ECO:0000313" key="3">
    <source>
        <dbReference type="Proteomes" id="UP000552615"/>
    </source>
</evidence>
<evidence type="ECO:0000256" key="1">
    <source>
        <dbReference type="SAM" id="SignalP"/>
    </source>
</evidence>
<dbReference type="Proteomes" id="UP000552615">
    <property type="component" value="Unassembled WGS sequence"/>
</dbReference>
<sequence>MKNLKYIILFAMNFCGSLLFSQGTDGSFFSAPSAASIPSFINAPVSLSTGIPDINIPFFSLSTHNSSLGINTGISYHPNNAQKSSKASDVGLGWSLYGVSCLIYREVNAANGIPTDGYYYAFMGHNGKFLLKTDSSGEKYIVMRTETQITITYNPTANSFTIIDESGNSYSFDRQDIAYSKYLNNTTPYTSTYYLSSIKDVNQVTLMQFEYLEDIYNAPDFPSPQIKSLKLKKVISPDFGSMEFTYILNTSLRQKLSDPFQLKTAELKNKAGKTIQKYSLQYSENNFTFSDSNTSSCAPEDVPSGYYDKRVLNSIQRYGTSSAFEKTEFEYNNDFLAGNYWTSSSCHCLPSESDNPKYLALGLLKTIKYPTGGQVRYEFEPNQYIEKKTNTFDPFTLDFTPKYIFPYDIVDRDAQVLEEVGTYNFDTHHATTVNFNLTANPDDSDGASYLMYCVNNPVYYTDSPTWDPGLTPFIDIELTSGVAGNDGITKYMPGTNTFKVLGTGGAGTVTIKRIRYKSLPIPNYTTGRGIRIKKIEFMENNVPVSSETRNYSYQQFANTSITSGFFLNSNDSEPVVYKNVKETVGENKGYVRYYFKTLEDTPENINADGNVSSPYTHYNVLRNGLLTKKEIFDATGNTVAKEEYAFELYPVGTFYPLSESVGSIQVKNSIIKKQTSTSTAFFGQDAISTVTESVRDAQDLNVANKKTITREGEVLEENYTYTKAGNTRLWGAKIKDRLIVAESKKNGTTLAKTETKYDDTTHFYPTSQITYLPDNLSQFLTTTVYDIYDDKGNLVQYRSFPDSGSQGYPVTIIWGYNKTVPIAKIEGARLSDIPASLITTIVNASNEDADATAATEAAKEAALLNAFNTFIKDPALSNFIVTAYTYDPLIGMTTTVVSGGIKENYKYDSFGRLQKVVDANGITVKEYQYNNKN</sequence>
<keyword evidence="1" id="KW-0732">Signal</keyword>